<sequence>MSDGQPLPVNKLREKLLEPATDIRYLLSKGYVRKSAITFVSNHYRLTEHERHVLARLVLSSETAERRSKKKLSCSRLEGCDVLVDGYNVIITIESALKNEPVWSADDGFLRDTSGIFGNHRITDTTFLAIDEMLATLSALKLKSATILLDSQMSNSGKLAQYIREKAKSNNFKANSRTSKHVDFDLKEAGADSVIATADGIIIDAVEKVVDVTECWMMQSGKIDETFSLNSHGKRTKEKN</sequence>
<dbReference type="EMBL" id="JBCAUS010000002">
    <property type="protein sequence ID" value="MEL4304467.1"/>
    <property type="molecule type" value="Genomic_DNA"/>
</dbReference>
<evidence type="ECO:0000313" key="3">
    <source>
        <dbReference type="EMBL" id="MEL4304467.1"/>
    </source>
</evidence>
<dbReference type="InterPro" id="IPR041652">
    <property type="entry name" value="DUF5616"/>
</dbReference>
<evidence type="ECO:0000313" key="4">
    <source>
        <dbReference type="Proteomes" id="UP001396646"/>
    </source>
</evidence>
<feature type="domain" description="DUF5616" evidence="2">
    <location>
        <begin position="75"/>
        <end position="214"/>
    </location>
</feature>
<reference evidence="3 4" key="1">
    <citation type="submission" date="2024-04" db="EMBL/GenBank/DDBJ databases">
        <title>Methanococcoides sp. LMO-2.</title>
        <authorList>
            <person name="Liang L."/>
        </authorList>
    </citation>
    <scope>NUCLEOTIDE SEQUENCE [LARGE SCALE GENOMIC DNA]</scope>
    <source>
        <strain evidence="3 4">LMO-2</strain>
    </source>
</reference>
<name>A0ABU9KS58_9EURY</name>
<dbReference type="RefSeq" id="WP_342126191.1">
    <property type="nucleotide sequence ID" value="NZ_JBCAUS010000002.1"/>
</dbReference>
<keyword evidence="4" id="KW-1185">Reference proteome</keyword>
<gene>
    <name evidence="3" type="ORF">WOA13_01260</name>
</gene>
<dbReference type="Proteomes" id="UP001396646">
    <property type="component" value="Unassembled WGS sequence"/>
</dbReference>
<dbReference type="InterPro" id="IPR007368">
    <property type="entry name" value="DUF434"/>
</dbReference>
<organism evidence="3 4">
    <name type="scientific">Methanococcoides cohabitans</name>
    <dbReference type="NCBI Taxonomy" id="3136559"/>
    <lineage>
        <taxon>Archaea</taxon>
        <taxon>Methanobacteriati</taxon>
        <taxon>Methanobacteriota</taxon>
        <taxon>Stenosarchaea group</taxon>
        <taxon>Methanomicrobia</taxon>
        <taxon>Methanosarcinales</taxon>
        <taxon>Methanosarcinaceae</taxon>
        <taxon>Methanococcoides</taxon>
    </lineage>
</organism>
<feature type="domain" description="DUF434" evidence="1">
    <location>
        <begin position="15"/>
        <end position="70"/>
    </location>
</feature>
<protein>
    <submittedName>
        <fullName evidence="3">DUF434 domain-containing protein</fullName>
    </submittedName>
</protein>
<dbReference type="Pfam" id="PF18481">
    <property type="entry name" value="DUF5616"/>
    <property type="match status" value="1"/>
</dbReference>
<evidence type="ECO:0000259" key="2">
    <source>
        <dbReference type="Pfam" id="PF18481"/>
    </source>
</evidence>
<evidence type="ECO:0000259" key="1">
    <source>
        <dbReference type="Pfam" id="PF04256"/>
    </source>
</evidence>
<dbReference type="PANTHER" id="PTHR42252">
    <property type="entry name" value="DUF5616 DOMAIN-CONTAINING PROTEIN"/>
    <property type="match status" value="1"/>
</dbReference>
<dbReference type="PANTHER" id="PTHR42252:SF1">
    <property type="entry name" value="DUF434 DOMAIN-CONTAINING PROTEIN"/>
    <property type="match status" value="1"/>
</dbReference>
<proteinExistence type="predicted"/>
<dbReference type="Pfam" id="PF04256">
    <property type="entry name" value="DUF434"/>
    <property type="match status" value="1"/>
</dbReference>
<comment type="caution">
    <text evidence="3">The sequence shown here is derived from an EMBL/GenBank/DDBJ whole genome shotgun (WGS) entry which is preliminary data.</text>
</comment>
<accession>A0ABU9KS58</accession>